<evidence type="ECO:0000313" key="3">
    <source>
        <dbReference type="Proteomes" id="UP000015104"/>
    </source>
</evidence>
<dbReference type="AlphaFoldDB" id="T1KR47"/>
<keyword evidence="3" id="KW-1185">Reference proteome</keyword>
<sequence>MLEGLIMVLLNLLQGTGTLAAFRGEVILKYSESTLIFTKNQLHLLYYLSLLSTVGSIVDGAYCFITLDVLRPEFRQNRIQPDNQPVVNLSDESADADTRVENDDAQFIDKNE</sequence>
<evidence type="ECO:0000313" key="2">
    <source>
        <dbReference type="EnsemblMetazoa" id="tetur18g02240.1"/>
    </source>
</evidence>
<name>T1KR47_TETUR</name>
<reference evidence="3" key="1">
    <citation type="submission" date="2011-08" db="EMBL/GenBank/DDBJ databases">
        <authorList>
            <person name="Rombauts S."/>
        </authorList>
    </citation>
    <scope>NUCLEOTIDE SEQUENCE</scope>
    <source>
        <strain evidence="3">London</strain>
    </source>
</reference>
<dbReference type="Proteomes" id="UP000015104">
    <property type="component" value="Unassembled WGS sequence"/>
</dbReference>
<protein>
    <submittedName>
        <fullName evidence="2">Uncharacterized protein</fullName>
    </submittedName>
</protein>
<evidence type="ECO:0000256" key="1">
    <source>
        <dbReference type="SAM" id="MobiDB-lite"/>
    </source>
</evidence>
<accession>T1KR47</accession>
<feature type="region of interest" description="Disordered" evidence="1">
    <location>
        <begin position="81"/>
        <end position="112"/>
    </location>
</feature>
<dbReference type="EnsemblMetazoa" id="tetur18g02240.1">
    <property type="protein sequence ID" value="tetur18g02240.1"/>
    <property type="gene ID" value="tetur18g02240"/>
</dbReference>
<reference evidence="2" key="2">
    <citation type="submission" date="2015-06" db="UniProtKB">
        <authorList>
            <consortium name="EnsemblMetazoa"/>
        </authorList>
    </citation>
    <scope>IDENTIFICATION</scope>
</reference>
<proteinExistence type="predicted"/>
<feature type="compositionally biased region" description="Basic and acidic residues" evidence="1">
    <location>
        <begin position="96"/>
        <end position="112"/>
    </location>
</feature>
<dbReference type="HOGENOM" id="CLU_2149055_0_0_1"/>
<organism evidence="2 3">
    <name type="scientific">Tetranychus urticae</name>
    <name type="common">Two-spotted spider mite</name>
    <dbReference type="NCBI Taxonomy" id="32264"/>
    <lineage>
        <taxon>Eukaryota</taxon>
        <taxon>Metazoa</taxon>
        <taxon>Ecdysozoa</taxon>
        <taxon>Arthropoda</taxon>
        <taxon>Chelicerata</taxon>
        <taxon>Arachnida</taxon>
        <taxon>Acari</taxon>
        <taxon>Acariformes</taxon>
        <taxon>Trombidiformes</taxon>
        <taxon>Prostigmata</taxon>
        <taxon>Eleutherengona</taxon>
        <taxon>Raphignathae</taxon>
        <taxon>Tetranychoidea</taxon>
        <taxon>Tetranychidae</taxon>
        <taxon>Tetranychus</taxon>
    </lineage>
</organism>
<feature type="compositionally biased region" description="Polar residues" evidence="1">
    <location>
        <begin position="81"/>
        <end position="91"/>
    </location>
</feature>
<dbReference type="EMBL" id="CAEY01000384">
    <property type="status" value="NOT_ANNOTATED_CDS"/>
    <property type="molecule type" value="Genomic_DNA"/>
</dbReference>